<keyword evidence="1" id="KW-0472">Membrane</keyword>
<dbReference type="AlphaFoldDB" id="A0A845F019"/>
<dbReference type="Proteomes" id="UP000447833">
    <property type="component" value="Unassembled WGS sequence"/>
</dbReference>
<accession>A0A845F019</accession>
<reference evidence="2 3" key="1">
    <citation type="submission" date="2019-11" db="EMBL/GenBank/DDBJ databases">
        <title>Genome sequences of 17 halophilic strains isolated from different environments.</title>
        <authorList>
            <person name="Furrow R.E."/>
        </authorList>
    </citation>
    <scope>NUCLEOTIDE SEQUENCE [LARGE SCALE GENOMIC DNA]</scope>
    <source>
        <strain evidence="2 3">22506_14_FS</strain>
    </source>
</reference>
<organism evidence="2 3">
    <name type="scientific">Guptibacillus hwajinpoensis</name>
    <dbReference type="NCBI Taxonomy" id="208199"/>
    <lineage>
        <taxon>Bacteria</taxon>
        <taxon>Bacillati</taxon>
        <taxon>Bacillota</taxon>
        <taxon>Bacilli</taxon>
        <taxon>Bacillales</taxon>
        <taxon>Guptibacillaceae</taxon>
        <taxon>Guptibacillus</taxon>
    </lineage>
</organism>
<keyword evidence="1" id="KW-0812">Transmembrane</keyword>
<evidence type="ECO:0000256" key="1">
    <source>
        <dbReference type="SAM" id="Phobius"/>
    </source>
</evidence>
<comment type="caution">
    <text evidence="2">The sequence shown here is derived from an EMBL/GenBank/DDBJ whole genome shotgun (WGS) entry which is preliminary data.</text>
</comment>
<feature type="transmembrane region" description="Helical" evidence="1">
    <location>
        <begin position="165"/>
        <end position="185"/>
    </location>
</feature>
<dbReference type="Gene3D" id="1.10.287.70">
    <property type="match status" value="1"/>
</dbReference>
<feature type="transmembrane region" description="Helical" evidence="1">
    <location>
        <begin position="5"/>
        <end position="25"/>
    </location>
</feature>
<sequence length="205" mass="24162">MLKRLYQYLLFICVILSVSTIWYESPFQQEILIGTWIVFFIDYIVFLYLSKSRWDYIKRHPFDLIALIPLDSIFQGAKLARLYRLWRIKTIAKRFSNPILGKAMGMSPQTWFLTSFVFVIVSTFPFYFYEPVVDSFQDAAIWSFGSIIFVGRFSVEPTSFIGKMVIVLLTIVGILLHALIVRTAFRYVDYLRKKWSSKEDDHSEV</sequence>
<evidence type="ECO:0000313" key="2">
    <source>
        <dbReference type="EMBL" id="MYL64075.1"/>
    </source>
</evidence>
<dbReference type="EMBL" id="WMEY01000003">
    <property type="protein sequence ID" value="MYL64075.1"/>
    <property type="molecule type" value="Genomic_DNA"/>
</dbReference>
<protein>
    <recommendedName>
        <fullName evidence="4">Two pore domain potassium channel family protein</fullName>
    </recommendedName>
</protein>
<dbReference type="RefSeq" id="WP_160919523.1">
    <property type="nucleotide sequence ID" value="NZ_WMEY01000003.1"/>
</dbReference>
<evidence type="ECO:0000313" key="3">
    <source>
        <dbReference type="Proteomes" id="UP000447833"/>
    </source>
</evidence>
<proteinExistence type="predicted"/>
<keyword evidence="1" id="KW-1133">Transmembrane helix</keyword>
<name>A0A845F019_9BACL</name>
<feature type="transmembrane region" description="Helical" evidence="1">
    <location>
        <begin position="110"/>
        <end position="129"/>
    </location>
</feature>
<evidence type="ECO:0008006" key="4">
    <source>
        <dbReference type="Google" id="ProtNLM"/>
    </source>
</evidence>
<dbReference type="SUPFAM" id="SSF81324">
    <property type="entry name" value="Voltage-gated potassium channels"/>
    <property type="match status" value="1"/>
</dbReference>
<feature type="transmembrane region" description="Helical" evidence="1">
    <location>
        <begin position="31"/>
        <end position="49"/>
    </location>
</feature>
<gene>
    <name evidence="2" type="ORF">GLW07_12005</name>
</gene>